<gene>
    <name evidence="10" type="ORF">BDV95DRAFT_489864</name>
</gene>
<feature type="region of interest" description="Disordered" evidence="7">
    <location>
        <begin position="145"/>
        <end position="166"/>
    </location>
</feature>
<dbReference type="Proteomes" id="UP000481861">
    <property type="component" value="Unassembled WGS sequence"/>
</dbReference>
<dbReference type="InterPro" id="IPR037185">
    <property type="entry name" value="EmrE-like"/>
</dbReference>
<feature type="transmembrane region" description="Helical" evidence="8">
    <location>
        <begin position="90"/>
        <end position="110"/>
    </location>
</feature>
<dbReference type="AlphaFoldDB" id="A0A7C8MEQ0"/>
<comment type="subcellular location">
    <subcellularLocation>
        <location evidence="1">Membrane</location>
        <topology evidence="1">Multi-pass membrane protein</topology>
    </subcellularLocation>
</comment>
<feature type="transmembrane region" description="Helical" evidence="8">
    <location>
        <begin position="253"/>
        <end position="272"/>
    </location>
</feature>
<evidence type="ECO:0000256" key="6">
    <source>
        <dbReference type="ARBA" id="ARBA00023136"/>
    </source>
</evidence>
<feature type="compositionally biased region" description="Low complexity" evidence="7">
    <location>
        <begin position="150"/>
        <end position="166"/>
    </location>
</feature>
<name>A0A7C8MEQ0_9PLEO</name>
<evidence type="ECO:0000313" key="10">
    <source>
        <dbReference type="EMBL" id="KAF2873503.1"/>
    </source>
</evidence>
<evidence type="ECO:0000256" key="4">
    <source>
        <dbReference type="ARBA" id="ARBA00022692"/>
    </source>
</evidence>
<feature type="transmembrane region" description="Helical" evidence="8">
    <location>
        <begin position="324"/>
        <end position="350"/>
    </location>
</feature>
<dbReference type="GO" id="GO:0000329">
    <property type="term" value="C:fungal-type vacuole membrane"/>
    <property type="evidence" value="ECO:0007669"/>
    <property type="project" value="TreeGrafter"/>
</dbReference>
<keyword evidence="6 8" id="KW-0472">Membrane</keyword>
<evidence type="ECO:0000313" key="11">
    <source>
        <dbReference type="Proteomes" id="UP000481861"/>
    </source>
</evidence>
<feature type="region of interest" description="Disordered" evidence="7">
    <location>
        <begin position="459"/>
        <end position="484"/>
    </location>
</feature>
<evidence type="ECO:0000256" key="5">
    <source>
        <dbReference type="ARBA" id="ARBA00022989"/>
    </source>
</evidence>
<keyword evidence="4 8" id="KW-0812">Transmembrane</keyword>
<dbReference type="Pfam" id="PF13127">
    <property type="entry name" value="DUF3955"/>
    <property type="match status" value="1"/>
</dbReference>
<feature type="transmembrane region" description="Helical" evidence="8">
    <location>
        <begin position="292"/>
        <end position="312"/>
    </location>
</feature>
<evidence type="ECO:0000256" key="2">
    <source>
        <dbReference type="ARBA" id="ARBA00007863"/>
    </source>
</evidence>
<protein>
    <submittedName>
        <fullName evidence="10">Vacuolar membrane protein</fullName>
    </submittedName>
</protein>
<evidence type="ECO:0000256" key="7">
    <source>
        <dbReference type="SAM" id="MobiDB-lite"/>
    </source>
</evidence>
<dbReference type="EMBL" id="JAADJZ010000007">
    <property type="protein sequence ID" value="KAF2873503.1"/>
    <property type="molecule type" value="Genomic_DNA"/>
</dbReference>
<comment type="similarity">
    <text evidence="2">Belongs to the SLC35F solute transporter family.</text>
</comment>
<evidence type="ECO:0000259" key="9">
    <source>
        <dbReference type="Pfam" id="PF13127"/>
    </source>
</evidence>
<evidence type="ECO:0000256" key="3">
    <source>
        <dbReference type="ARBA" id="ARBA00022448"/>
    </source>
</evidence>
<feature type="compositionally biased region" description="Basic and acidic residues" evidence="7">
    <location>
        <begin position="459"/>
        <end position="469"/>
    </location>
</feature>
<reference evidence="10 11" key="1">
    <citation type="submission" date="2020-01" db="EMBL/GenBank/DDBJ databases">
        <authorList>
            <consortium name="DOE Joint Genome Institute"/>
            <person name="Haridas S."/>
            <person name="Albert R."/>
            <person name="Binder M."/>
            <person name="Bloem J."/>
            <person name="Labutti K."/>
            <person name="Salamov A."/>
            <person name="Andreopoulos B."/>
            <person name="Baker S.E."/>
            <person name="Barry K."/>
            <person name="Bills G."/>
            <person name="Bluhm B.H."/>
            <person name="Cannon C."/>
            <person name="Castanera R."/>
            <person name="Culley D.E."/>
            <person name="Daum C."/>
            <person name="Ezra D."/>
            <person name="Gonzalez J.B."/>
            <person name="Henrissat B."/>
            <person name="Kuo A."/>
            <person name="Liang C."/>
            <person name="Lipzen A."/>
            <person name="Lutzoni F."/>
            <person name="Magnuson J."/>
            <person name="Mondo S."/>
            <person name="Nolan M."/>
            <person name="Ohm R."/>
            <person name="Pangilinan J."/>
            <person name="Park H.-J.H."/>
            <person name="Ramirez L."/>
            <person name="Alfaro M."/>
            <person name="Sun H."/>
            <person name="Tritt A."/>
            <person name="Yoshinaga Y."/>
            <person name="Zwiers L.-H.L."/>
            <person name="Turgeon B.G."/>
            <person name="Goodwin S.B."/>
            <person name="Spatafora J.W."/>
            <person name="Crous P.W."/>
            <person name="Grigoriev I.V."/>
        </authorList>
    </citation>
    <scope>NUCLEOTIDE SEQUENCE [LARGE SCALE GENOMIC DNA]</scope>
    <source>
        <strain evidence="10 11">CBS 611.86</strain>
    </source>
</reference>
<feature type="transmembrane region" description="Helical" evidence="8">
    <location>
        <begin position="58"/>
        <end position="78"/>
    </location>
</feature>
<dbReference type="OrthoDB" id="1436450at2759"/>
<dbReference type="SUPFAM" id="SSF103481">
    <property type="entry name" value="Multidrug resistance efflux transporter EmrE"/>
    <property type="match status" value="1"/>
</dbReference>
<keyword evidence="11" id="KW-1185">Reference proteome</keyword>
<dbReference type="PANTHER" id="PTHR23051">
    <property type="entry name" value="SOLUTE CARRIER FAMILY 35, MEMBER F5"/>
    <property type="match status" value="1"/>
</dbReference>
<feature type="domain" description="DUF3955" evidence="9">
    <location>
        <begin position="58"/>
        <end position="108"/>
    </location>
</feature>
<sequence length="484" mass="53294">MTPTPLPLDAAPSPRASEDSTLLRSEHGLDSPILSPASHVSVWNDGKKRILHSKFRHTIGIVLLLATVFLWTASNFLASTIFADDSYSKPYFVTYVNTAFFIIPLIPMLLSHAWDDRSNPVQREPLLSQIRNLLQRRVGRYKLLRDHESSTSSLSSKSSQDRSSGASEMLLGDNLQESQELNGSTAAQEGLTLKETVKLSLEFSILWFLANYFAAACLEYTTVASSTILASTSSIWTLLIGSLLRVERFTLRKFLGVCASLAGIVLISTVDVSGGTDENRGSFPHKTPRELAIGDTMAFVSAVLYGFYAIFMKKRIGDESKVNMPLFFGLVGLCNVLLLWPGLIILHLTSIEPFELPPTKRILTIVLVNSASSLVSDFCWAYSMLLTSPLIVTVGLSLTIPLSLVGQMVLDAQYSSALYWVGAAIMLLSFLFINHEDKKDEEEGTQGAEPILNVRDSFQSRRDSVRSRTDSIASRRNSRADVGG</sequence>
<dbReference type="InterPro" id="IPR009262">
    <property type="entry name" value="SLC35_F1/F2/F6"/>
</dbReference>
<feature type="transmembrane region" description="Helical" evidence="8">
    <location>
        <begin position="390"/>
        <end position="410"/>
    </location>
</feature>
<proteinExistence type="inferred from homology"/>
<dbReference type="PANTHER" id="PTHR23051:SF0">
    <property type="entry name" value="SOLUTE CARRIER FAMILY 35 MEMBER F5"/>
    <property type="match status" value="1"/>
</dbReference>
<comment type="caution">
    <text evidence="10">The sequence shown here is derived from an EMBL/GenBank/DDBJ whole genome shotgun (WGS) entry which is preliminary data.</text>
</comment>
<dbReference type="InterPro" id="IPR025016">
    <property type="entry name" value="DUF3955"/>
</dbReference>
<keyword evidence="5 8" id="KW-1133">Transmembrane helix</keyword>
<dbReference type="Pfam" id="PF06027">
    <property type="entry name" value="SLC35F"/>
    <property type="match status" value="1"/>
</dbReference>
<feature type="transmembrane region" description="Helical" evidence="8">
    <location>
        <begin position="416"/>
        <end position="433"/>
    </location>
</feature>
<evidence type="ECO:0000256" key="1">
    <source>
        <dbReference type="ARBA" id="ARBA00004141"/>
    </source>
</evidence>
<dbReference type="GO" id="GO:0022857">
    <property type="term" value="F:transmembrane transporter activity"/>
    <property type="evidence" value="ECO:0007669"/>
    <property type="project" value="InterPro"/>
</dbReference>
<organism evidence="10 11">
    <name type="scientific">Massariosphaeria phaeospora</name>
    <dbReference type="NCBI Taxonomy" id="100035"/>
    <lineage>
        <taxon>Eukaryota</taxon>
        <taxon>Fungi</taxon>
        <taxon>Dikarya</taxon>
        <taxon>Ascomycota</taxon>
        <taxon>Pezizomycotina</taxon>
        <taxon>Dothideomycetes</taxon>
        <taxon>Pleosporomycetidae</taxon>
        <taxon>Pleosporales</taxon>
        <taxon>Pleosporales incertae sedis</taxon>
        <taxon>Massariosphaeria</taxon>
    </lineage>
</organism>
<evidence type="ECO:0000256" key="8">
    <source>
        <dbReference type="SAM" id="Phobius"/>
    </source>
</evidence>
<accession>A0A7C8MEQ0</accession>
<keyword evidence="3" id="KW-0813">Transport</keyword>